<evidence type="ECO:0000313" key="1">
    <source>
        <dbReference type="EMBL" id="QNO50783.1"/>
    </source>
</evidence>
<organism evidence="1">
    <name type="scientific">Candidatus Methanophagaceae archaeon ANME-1 ERB6</name>
    <dbReference type="NCBI Taxonomy" id="2759912"/>
    <lineage>
        <taxon>Archaea</taxon>
        <taxon>Methanobacteriati</taxon>
        <taxon>Methanobacteriota</taxon>
        <taxon>Stenosarchaea group</taxon>
        <taxon>Methanomicrobia</taxon>
        <taxon>Candidatus Methanophagales</taxon>
        <taxon>Candidatus Methanophagaceae</taxon>
    </lineage>
</organism>
<accession>A0A7G9YRZ9</accession>
<dbReference type="AlphaFoldDB" id="A0A7G9YRZ9"/>
<protein>
    <submittedName>
        <fullName evidence="1">Uncharacterized protein</fullName>
    </submittedName>
</protein>
<proteinExistence type="predicted"/>
<dbReference type="EMBL" id="MT631451">
    <property type="protein sequence ID" value="QNO50783.1"/>
    <property type="molecule type" value="Genomic_DNA"/>
</dbReference>
<gene>
    <name evidence="1" type="ORF">HMJGLFMP_00025</name>
</gene>
<sequence length="192" mass="22496">MRQVTLVSLYGQKRGNLEQLIKMCWKMINDSKLGKVFEPYHMSQIHGTIVGMEKLIGFDNLFNANIWQASGNKVIMRYNEFLNVVTKHLPITVRFGGFDKNYKEFMSFGKTPYERSFQVKWATSNFTLIGWPHKNLNFTDKRVLWDLSGRSKITYRSFNIYQIPTTFLDRSNNSILDVKNGVLNGFLTFYHL</sequence>
<name>A0A7G9YRZ9_9EURY</name>
<reference evidence="1" key="1">
    <citation type="submission" date="2020-06" db="EMBL/GenBank/DDBJ databases">
        <title>Unique genomic features of the anaerobic methanotrophic archaea.</title>
        <authorList>
            <person name="Chadwick G.L."/>
            <person name="Skennerton C.T."/>
            <person name="Laso-Perez R."/>
            <person name="Leu A.O."/>
            <person name="Speth D.R."/>
            <person name="Yu H."/>
            <person name="Morgan-Lang C."/>
            <person name="Hatzenpichler R."/>
            <person name="Goudeau D."/>
            <person name="Malmstrom R."/>
            <person name="Brazelton W.J."/>
            <person name="Woyke T."/>
            <person name="Hallam S.J."/>
            <person name="Tyson G.W."/>
            <person name="Wegener G."/>
            <person name="Boetius A."/>
            <person name="Orphan V."/>
        </authorList>
    </citation>
    <scope>NUCLEOTIDE SEQUENCE</scope>
</reference>